<organism evidence="2 3">
    <name type="scientific">Ruegeria profundi</name>
    <dbReference type="NCBI Taxonomy" id="1685378"/>
    <lineage>
        <taxon>Bacteria</taxon>
        <taxon>Pseudomonadati</taxon>
        <taxon>Pseudomonadota</taxon>
        <taxon>Alphaproteobacteria</taxon>
        <taxon>Rhodobacterales</taxon>
        <taxon>Roseobacteraceae</taxon>
        <taxon>Ruegeria</taxon>
    </lineage>
</organism>
<accession>A0A0X3TZV6</accession>
<dbReference type="Pfam" id="PF13302">
    <property type="entry name" value="Acetyltransf_3"/>
    <property type="match status" value="1"/>
</dbReference>
<dbReference type="InterPro" id="IPR000182">
    <property type="entry name" value="GNAT_dom"/>
</dbReference>
<dbReference type="Proteomes" id="UP000053690">
    <property type="component" value="Unassembled WGS sequence"/>
</dbReference>
<dbReference type="STRING" id="1685378.AVO44_04355"/>
<dbReference type="InterPro" id="IPR051908">
    <property type="entry name" value="Ribosomal_N-acetyltransferase"/>
</dbReference>
<dbReference type="GO" id="GO:0008999">
    <property type="term" value="F:protein-N-terminal-alanine acetyltransferase activity"/>
    <property type="evidence" value="ECO:0007669"/>
    <property type="project" value="TreeGrafter"/>
</dbReference>
<dbReference type="AlphaFoldDB" id="A0A0X3TZV6"/>
<proteinExistence type="predicted"/>
<dbReference type="PROSITE" id="PS51186">
    <property type="entry name" value="GNAT"/>
    <property type="match status" value="1"/>
</dbReference>
<feature type="domain" description="N-acetyltransferase" evidence="1">
    <location>
        <begin position="9"/>
        <end position="175"/>
    </location>
</feature>
<evidence type="ECO:0000313" key="3">
    <source>
        <dbReference type="Proteomes" id="UP000053690"/>
    </source>
</evidence>
<dbReference type="Gene3D" id="3.40.630.30">
    <property type="match status" value="1"/>
</dbReference>
<dbReference type="GO" id="GO:0005737">
    <property type="term" value="C:cytoplasm"/>
    <property type="evidence" value="ECO:0007669"/>
    <property type="project" value="TreeGrafter"/>
</dbReference>
<gene>
    <name evidence="2" type="ORF">AVO44_04355</name>
</gene>
<dbReference type="InterPro" id="IPR016181">
    <property type="entry name" value="Acyl_CoA_acyltransferase"/>
</dbReference>
<dbReference type="OrthoDB" id="5295305at2"/>
<reference evidence="3" key="1">
    <citation type="submission" date="2015-12" db="EMBL/GenBank/DDBJ databases">
        <authorList>
            <person name="Zhang G."/>
            <person name="Stingl U."/>
        </authorList>
    </citation>
    <scope>NUCLEOTIDE SEQUENCE [LARGE SCALE GENOMIC DNA]</scope>
    <source>
        <strain evidence="3">ZGT108</strain>
    </source>
</reference>
<name>A0A0X3TZV6_9RHOB</name>
<dbReference type="PANTHER" id="PTHR43441:SF11">
    <property type="entry name" value="RIBOSOMAL-PROTEIN-SERINE ACETYLTRANSFERASE"/>
    <property type="match status" value="1"/>
</dbReference>
<keyword evidence="2" id="KW-0808">Transferase</keyword>
<protein>
    <submittedName>
        <fullName evidence="2">GNAT family acetyltransferase</fullName>
    </submittedName>
</protein>
<comment type="caution">
    <text evidence="2">The sequence shown here is derived from an EMBL/GenBank/DDBJ whole genome shotgun (WGS) entry which is preliminary data.</text>
</comment>
<dbReference type="PANTHER" id="PTHR43441">
    <property type="entry name" value="RIBOSOMAL-PROTEIN-SERINE ACETYLTRANSFERASE"/>
    <property type="match status" value="1"/>
</dbReference>
<dbReference type="EMBL" id="LQBP01000002">
    <property type="protein sequence ID" value="KUJ81109.1"/>
    <property type="molecule type" value="Genomic_DNA"/>
</dbReference>
<dbReference type="SUPFAM" id="SSF55729">
    <property type="entry name" value="Acyl-CoA N-acyltransferases (Nat)"/>
    <property type="match status" value="1"/>
</dbReference>
<evidence type="ECO:0000259" key="1">
    <source>
        <dbReference type="PROSITE" id="PS51186"/>
    </source>
</evidence>
<keyword evidence="3" id="KW-1185">Reference proteome</keyword>
<sequence length="214" mass="24403">MEDQSDRVFRMRPLEKADLEVISPWFQDIEDLGRFDRTSRVPLNLAQTEDAWRDAFNPSGNSGKCWFVVQSESGEILGMSGLEAISPINRDAVIAMFVAKSARRLGLGIRATALLGDFAFRQLGLNRLTSYYRQDNTISRDLVERMGCQVEGVLRQAWYSDGTFHDMVVVGLLRQDWMDRRLTLAKELKPDTVVTFGSYGCPLWSWPPQVDKFD</sequence>
<evidence type="ECO:0000313" key="2">
    <source>
        <dbReference type="EMBL" id="KUJ81109.1"/>
    </source>
</evidence>
<dbReference type="GO" id="GO:1990189">
    <property type="term" value="F:protein N-terminal-serine acetyltransferase activity"/>
    <property type="evidence" value="ECO:0007669"/>
    <property type="project" value="TreeGrafter"/>
</dbReference>